<reference evidence="2" key="1">
    <citation type="submission" date="2022-10" db="EMBL/GenBank/DDBJ databases">
        <authorList>
            <person name="Chen Y."/>
            <person name="Dougan E. K."/>
            <person name="Chan C."/>
            <person name="Rhodes N."/>
            <person name="Thang M."/>
        </authorList>
    </citation>
    <scope>NUCLEOTIDE SEQUENCE</scope>
</reference>
<protein>
    <submittedName>
        <fullName evidence="4">Alpha-1,3-mannosyl-glycoprotein 4-beta-N-acetylglucosaminyltransferase C</fullName>
    </submittedName>
</protein>
<name>A0A9P1CCE6_9DINO</name>
<dbReference type="EMBL" id="CAMXCT020001235">
    <property type="protein sequence ID" value="CAL1141508.1"/>
    <property type="molecule type" value="Genomic_DNA"/>
</dbReference>
<feature type="region of interest" description="Disordered" evidence="1">
    <location>
        <begin position="168"/>
        <end position="199"/>
    </location>
</feature>
<keyword evidence="5" id="KW-1185">Reference proteome</keyword>
<evidence type="ECO:0000313" key="3">
    <source>
        <dbReference type="EMBL" id="CAL1141508.1"/>
    </source>
</evidence>
<evidence type="ECO:0000313" key="5">
    <source>
        <dbReference type="Proteomes" id="UP001152797"/>
    </source>
</evidence>
<evidence type="ECO:0000256" key="1">
    <source>
        <dbReference type="SAM" id="MobiDB-lite"/>
    </source>
</evidence>
<feature type="compositionally biased region" description="Basic and acidic residues" evidence="1">
    <location>
        <begin position="185"/>
        <end position="199"/>
    </location>
</feature>
<sequence length="199" mass="22274">MSPLSISELSLCGLIARLKEVEHIKGVKSPDDEQTAVLATEAEVKKALFEELQASAGSGLPSFEKTVAKEFLQVQIKSVDDSSKGAEAKRNKLQELLRGVEGAQAKEEPAHVRRARQDLVKAEKALEEATKNYERWEKGKKMFSVDEIKVLKRNYEEGKQKVDKARMLVDQQQQRRATAAVAPLSEEKERREEEKEAGG</sequence>
<comment type="caution">
    <text evidence="2">The sequence shown here is derived from an EMBL/GenBank/DDBJ whole genome shotgun (WGS) entry which is preliminary data.</text>
</comment>
<gene>
    <name evidence="2" type="ORF">C1SCF055_LOCUS15350</name>
</gene>
<dbReference type="OrthoDB" id="10408270at2759"/>
<dbReference type="AlphaFoldDB" id="A0A9P1CCE6"/>
<feature type="compositionally biased region" description="Low complexity" evidence="1">
    <location>
        <begin position="171"/>
        <end position="182"/>
    </location>
</feature>
<reference evidence="3" key="2">
    <citation type="submission" date="2024-04" db="EMBL/GenBank/DDBJ databases">
        <authorList>
            <person name="Chen Y."/>
            <person name="Shah S."/>
            <person name="Dougan E. K."/>
            <person name="Thang M."/>
            <person name="Chan C."/>
        </authorList>
    </citation>
    <scope>NUCLEOTIDE SEQUENCE [LARGE SCALE GENOMIC DNA]</scope>
</reference>
<dbReference type="EMBL" id="CAMXCT010001235">
    <property type="protein sequence ID" value="CAI3988133.1"/>
    <property type="molecule type" value="Genomic_DNA"/>
</dbReference>
<organism evidence="2">
    <name type="scientific">Cladocopium goreaui</name>
    <dbReference type="NCBI Taxonomy" id="2562237"/>
    <lineage>
        <taxon>Eukaryota</taxon>
        <taxon>Sar</taxon>
        <taxon>Alveolata</taxon>
        <taxon>Dinophyceae</taxon>
        <taxon>Suessiales</taxon>
        <taxon>Symbiodiniaceae</taxon>
        <taxon>Cladocopium</taxon>
    </lineage>
</organism>
<accession>A0A9P1CCE6</accession>
<evidence type="ECO:0000313" key="4">
    <source>
        <dbReference type="EMBL" id="CAL4775445.1"/>
    </source>
</evidence>
<evidence type="ECO:0000313" key="2">
    <source>
        <dbReference type="EMBL" id="CAI3988133.1"/>
    </source>
</evidence>
<proteinExistence type="predicted"/>
<dbReference type="Proteomes" id="UP001152797">
    <property type="component" value="Unassembled WGS sequence"/>
</dbReference>
<dbReference type="EMBL" id="CAMXCT030001235">
    <property type="protein sequence ID" value="CAL4775445.1"/>
    <property type="molecule type" value="Genomic_DNA"/>
</dbReference>